<evidence type="ECO:0000259" key="1">
    <source>
        <dbReference type="Pfam" id="PF02721"/>
    </source>
</evidence>
<dbReference type="Pfam" id="PF02721">
    <property type="entry name" value="DUF223"/>
    <property type="match status" value="1"/>
</dbReference>
<comment type="caution">
    <text evidence="2">The sequence shown here is derived from an EMBL/GenBank/DDBJ whole genome shotgun (WGS) entry which is preliminary data.</text>
</comment>
<protein>
    <recommendedName>
        <fullName evidence="1">Replication protein A 70 kDa DNA-binding subunit B/D first OB fold domain-containing protein</fullName>
    </recommendedName>
</protein>
<reference evidence="2 3" key="1">
    <citation type="submission" date="2020-05" db="EMBL/GenBank/DDBJ databases">
        <title>WGS assembly of Panicum virgatum.</title>
        <authorList>
            <person name="Lovell J.T."/>
            <person name="Jenkins J."/>
            <person name="Shu S."/>
            <person name="Juenger T.E."/>
            <person name="Schmutz J."/>
        </authorList>
    </citation>
    <scope>NUCLEOTIDE SEQUENCE [LARGE SCALE GENOMIC DNA]</scope>
    <source>
        <strain evidence="3">cv. AP13</strain>
    </source>
</reference>
<dbReference type="PANTHER" id="PTHR47165">
    <property type="entry name" value="OS03G0429900 PROTEIN"/>
    <property type="match status" value="1"/>
</dbReference>
<dbReference type="AlphaFoldDB" id="A0A8T0VCQ6"/>
<dbReference type="InterPro" id="IPR003871">
    <property type="entry name" value="RFA1B/D_OB_1st"/>
</dbReference>
<dbReference type="InterPro" id="IPR012340">
    <property type="entry name" value="NA-bd_OB-fold"/>
</dbReference>
<dbReference type="Gene3D" id="2.40.50.140">
    <property type="entry name" value="Nucleic acid-binding proteins"/>
    <property type="match status" value="1"/>
</dbReference>
<evidence type="ECO:0000313" key="3">
    <source>
        <dbReference type="Proteomes" id="UP000823388"/>
    </source>
</evidence>
<dbReference type="CDD" id="cd04480">
    <property type="entry name" value="RPA1_DBD_A_like"/>
    <property type="match status" value="1"/>
</dbReference>
<dbReference type="Proteomes" id="UP000823388">
    <property type="component" value="Chromosome 2N"/>
</dbReference>
<feature type="domain" description="Replication protein A 70 kDa DNA-binding subunit B/D first OB fold" evidence="1">
    <location>
        <begin position="5"/>
        <end position="106"/>
    </location>
</feature>
<sequence>MVIKSISEIRIGKELWKIKARVTRVWNAILLGSCEQLSLDMILIDQQGTMKHEVIDKAYMEKFKPLIEEGNVYIIANVRVTPAAQKYRPVENDKILSFMLTTTLKKIKDTEDIPKYSFKFINTDMLSGRINVDMYLSGNITDFIFFYTISLIRQPSNMRTNFGLTKIRDIVLLIE</sequence>
<name>A0A8T0VCQ6_PANVG</name>
<evidence type="ECO:0000313" key="2">
    <source>
        <dbReference type="EMBL" id="KAG2633000.1"/>
    </source>
</evidence>
<organism evidence="2 3">
    <name type="scientific">Panicum virgatum</name>
    <name type="common">Blackwell switchgrass</name>
    <dbReference type="NCBI Taxonomy" id="38727"/>
    <lineage>
        <taxon>Eukaryota</taxon>
        <taxon>Viridiplantae</taxon>
        <taxon>Streptophyta</taxon>
        <taxon>Embryophyta</taxon>
        <taxon>Tracheophyta</taxon>
        <taxon>Spermatophyta</taxon>
        <taxon>Magnoliopsida</taxon>
        <taxon>Liliopsida</taxon>
        <taxon>Poales</taxon>
        <taxon>Poaceae</taxon>
        <taxon>PACMAD clade</taxon>
        <taxon>Panicoideae</taxon>
        <taxon>Panicodae</taxon>
        <taxon>Paniceae</taxon>
        <taxon>Panicinae</taxon>
        <taxon>Panicum</taxon>
        <taxon>Panicum sect. Hiantes</taxon>
    </lineage>
</organism>
<dbReference type="EMBL" id="CM029040">
    <property type="protein sequence ID" value="KAG2633000.1"/>
    <property type="molecule type" value="Genomic_DNA"/>
</dbReference>
<dbReference type="SUPFAM" id="SSF50249">
    <property type="entry name" value="Nucleic acid-binding proteins"/>
    <property type="match status" value="1"/>
</dbReference>
<proteinExistence type="predicted"/>
<keyword evidence="3" id="KW-1185">Reference proteome</keyword>
<accession>A0A8T0VCQ6</accession>
<dbReference type="PANTHER" id="PTHR47165:SF4">
    <property type="entry name" value="OS03G0429900 PROTEIN"/>
    <property type="match status" value="1"/>
</dbReference>
<gene>
    <name evidence="2" type="ORF">PVAP13_2NG265809</name>
</gene>